<dbReference type="InterPro" id="IPR036865">
    <property type="entry name" value="CRAL-TRIO_dom_sf"/>
</dbReference>
<sequence length="461" mass="52797">MMSEVRNLEQQQQRQQQQQHQGPVLKGDFASEQDSNEQLARTMAVMSQEERARILEDVHGVSDDINETQEMIAQSLASFEAELNQLQYLNAALRMAIAKDHAYVQNQAFRLQFLRAESFDIKAAVQRFARHFKMKLQLFGEEKLTKDIVQDDLDEDTMEYLYSGRFQNLPLRDKSGRHVSLYMMKLAPTFTANSDVSVMKRVYYNAMINAESVETQKKGVVVVVWGIGGKNTTTRRLSASTFWKVAEVQKSLPLKVVAFHFCYDNMLLRPVLSTIQMGCGFFTGVRFRAHYGTHLDCTTALQSFGIPANLIPINSEGTVTSNEYHVAQMKKRRIQERQELRTTRTVMIPCSFDILVGKGKPFQEHPGNMELREWIRKHQTSYEVAQKYEKKNLVLQVIGMVKGRGGRFLKDVGGCWSEVEEDVARAKVGHLFRDKKRTRDPKVAAAIKTNRAFAMSAMKFK</sequence>
<dbReference type="SUPFAM" id="SSF46938">
    <property type="entry name" value="CRAL/TRIO N-terminal domain"/>
    <property type="match status" value="1"/>
</dbReference>
<organism evidence="3 4">
    <name type="scientific">Cylindrotheca closterium</name>
    <dbReference type="NCBI Taxonomy" id="2856"/>
    <lineage>
        <taxon>Eukaryota</taxon>
        <taxon>Sar</taxon>
        <taxon>Stramenopiles</taxon>
        <taxon>Ochrophyta</taxon>
        <taxon>Bacillariophyta</taxon>
        <taxon>Bacillariophyceae</taxon>
        <taxon>Bacillariophycidae</taxon>
        <taxon>Bacillariales</taxon>
        <taxon>Bacillariaceae</taxon>
        <taxon>Cylindrotheca</taxon>
    </lineage>
</organism>
<proteinExistence type="predicted"/>
<accession>A0AAD2JKL2</accession>
<comment type="caution">
    <text evidence="3">The sequence shown here is derived from an EMBL/GenBank/DDBJ whole genome shotgun (WGS) entry which is preliminary data.</text>
</comment>
<reference evidence="3" key="1">
    <citation type="submission" date="2023-08" db="EMBL/GenBank/DDBJ databases">
        <authorList>
            <person name="Audoor S."/>
            <person name="Bilcke G."/>
        </authorList>
    </citation>
    <scope>NUCLEOTIDE SEQUENCE</scope>
</reference>
<dbReference type="InterPro" id="IPR036273">
    <property type="entry name" value="CRAL/TRIO_N_dom_sf"/>
</dbReference>
<evidence type="ECO:0000256" key="1">
    <source>
        <dbReference type="SAM" id="MobiDB-lite"/>
    </source>
</evidence>
<feature type="domain" description="DUF6824" evidence="2">
    <location>
        <begin position="353"/>
        <end position="434"/>
    </location>
</feature>
<dbReference type="EMBL" id="CAKOGP040002003">
    <property type="protein sequence ID" value="CAJ1959509.1"/>
    <property type="molecule type" value="Genomic_DNA"/>
</dbReference>
<dbReference type="Proteomes" id="UP001295423">
    <property type="component" value="Unassembled WGS sequence"/>
</dbReference>
<dbReference type="Pfam" id="PF20710">
    <property type="entry name" value="DUF6824"/>
    <property type="match status" value="1"/>
</dbReference>
<dbReference type="AlphaFoldDB" id="A0AAD2JKL2"/>
<name>A0AAD2JKL2_9STRA</name>
<feature type="compositionally biased region" description="Low complexity" evidence="1">
    <location>
        <begin position="10"/>
        <end position="21"/>
    </location>
</feature>
<dbReference type="InterPro" id="IPR049227">
    <property type="entry name" value="DUF6824"/>
</dbReference>
<dbReference type="Gene3D" id="3.40.525.10">
    <property type="entry name" value="CRAL-TRIO lipid binding domain"/>
    <property type="match status" value="1"/>
</dbReference>
<evidence type="ECO:0000259" key="2">
    <source>
        <dbReference type="Pfam" id="PF20710"/>
    </source>
</evidence>
<keyword evidence="4" id="KW-1185">Reference proteome</keyword>
<feature type="region of interest" description="Disordered" evidence="1">
    <location>
        <begin position="1"/>
        <end position="43"/>
    </location>
</feature>
<protein>
    <recommendedName>
        <fullName evidence="2">DUF6824 domain-containing protein</fullName>
    </recommendedName>
</protein>
<gene>
    <name evidence="3" type="ORF">CYCCA115_LOCUS17930</name>
</gene>
<evidence type="ECO:0000313" key="4">
    <source>
        <dbReference type="Proteomes" id="UP001295423"/>
    </source>
</evidence>
<evidence type="ECO:0000313" key="3">
    <source>
        <dbReference type="EMBL" id="CAJ1959509.1"/>
    </source>
</evidence>